<evidence type="ECO:0000313" key="4">
    <source>
        <dbReference type="Proteomes" id="UP000317572"/>
    </source>
</evidence>
<dbReference type="Pfam" id="PF13175">
    <property type="entry name" value="AAA_15"/>
    <property type="match status" value="1"/>
</dbReference>
<dbReference type="Gene3D" id="3.40.50.300">
    <property type="entry name" value="P-loop containing nucleotide triphosphate hydrolases"/>
    <property type="match status" value="1"/>
</dbReference>
<feature type="coiled-coil region" evidence="1">
    <location>
        <begin position="271"/>
        <end position="319"/>
    </location>
</feature>
<dbReference type="AlphaFoldDB" id="A0A515CWV9"/>
<accession>A0A515CWV9</accession>
<dbReference type="SUPFAM" id="SSF52540">
    <property type="entry name" value="P-loop containing nucleoside triphosphate hydrolases"/>
    <property type="match status" value="1"/>
</dbReference>
<evidence type="ECO:0000256" key="1">
    <source>
        <dbReference type="SAM" id="Coils"/>
    </source>
</evidence>
<dbReference type="InterPro" id="IPR041685">
    <property type="entry name" value="AAA_GajA/Old/RecF-like"/>
</dbReference>
<feature type="domain" description="Endonuclease GajA/Old nuclease/RecF-like AAA" evidence="2">
    <location>
        <begin position="25"/>
        <end position="500"/>
    </location>
</feature>
<dbReference type="RefSeq" id="WP_142815435.1">
    <property type="nucleotide sequence ID" value="NZ_CP033893.1"/>
</dbReference>
<dbReference type="EMBL" id="CP033893">
    <property type="protein sequence ID" value="QDL32623.1"/>
    <property type="molecule type" value="Genomic_DNA"/>
</dbReference>
<name>A0A515CWV9_SERLI</name>
<feature type="coiled-coil region" evidence="1">
    <location>
        <begin position="454"/>
        <end position="484"/>
    </location>
</feature>
<reference evidence="3 4" key="1">
    <citation type="submission" date="2018-11" db="EMBL/GenBank/DDBJ databases">
        <title>The first complete genome of Serratia liquefaciens isolated from metalophyte plant revel distinctness adaptive mechanisms in an extreme habitat.</title>
        <authorList>
            <person name="Caneschi W.L."/>
            <person name="Sanchez A.B."/>
            <person name="Felestrino E.B."/>
            <person name="Assis R.A.B."/>
            <person name="Lemes C.G.C."/>
            <person name="Cordeiro I.F."/>
            <person name="Fonseca N.P."/>
            <person name="Villa M."/>
            <person name="Vieira I.T."/>
            <person name="Moraes L.A."/>
            <person name="Kamino L.H.Y."/>
            <person name="do Carmo F."/>
            <person name="Garcia C.M."/>
            <person name="Almeida N.F."/>
            <person name="Silva R.S."/>
            <person name="Ferro J.A."/>
            <person name="Ferro M.I.T."/>
            <person name="Varani A.M."/>
            <person name="Ferreira R.M."/>
            <person name="dos Santos V.L."/>
            <person name="Silva U.C."/>
            <person name="Setubal J.C."/>
            <person name="Moreira L.M."/>
        </authorList>
    </citation>
    <scope>NUCLEOTIDE SEQUENCE [LARGE SCALE GENOMIC DNA]</scope>
    <source>
        <strain evidence="3 4">FG3</strain>
    </source>
</reference>
<evidence type="ECO:0000259" key="2">
    <source>
        <dbReference type="Pfam" id="PF13175"/>
    </source>
</evidence>
<organism evidence="3 4">
    <name type="scientific">Serratia liquefaciens</name>
    <dbReference type="NCBI Taxonomy" id="614"/>
    <lineage>
        <taxon>Bacteria</taxon>
        <taxon>Pseudomonadati</taxon>
        <taxon>Pseudomonadota</taxon>
        <taxon>Gammaproteobacteria</taxon>
        <taxon>Enterobacterales</taxon>
        <taxon>Yersiniaceae</taxon>
        <taxon>Serratia</taxon>
    </lineage>
</organism>
<gene>
    <name evidence="3" type="ORF">EGO53_12840</name>
</gene>
<sequence>MTLLKPTLIVNRLSVFQNGHLAFDCEFHKGVNIIRGRNSSGKTTIMDMLAFSLGAENIRWKPQALKCTSTVVEVLLNNELACFKREISTEIMRPLYIYWGDMTSALKAGVHEWELYPFKRSENKISFTQAIFNALGMPLAQGAGSSNLTLHQVLRVLYADQPSVHSPIFRFDKFDNALTRETVGGYLCGVYNDELYNAQLTLRDVENELSKKITELRSIFNVLGRSGQAPEIQGVDGKIKELTALREAENKKLTNTSFIYSEIENKSEDSLITLRDALNRAKSKSSKLRNKIQSLEFEMSDSEMFISELQDRLQNLEQSGEIRGIFDSMNFEFCPSCLTKIGVADSVHTCHLCKSEQSDDKAANQLLRMKNELTLQIKESLQLMSRRRDELVKLKRDVPLADNELHQLEQEYFKESNYWSSPQEAILGEIYKAIGRLDEEIKRAYEDKKLIVVINELQEQRDHLQSEKNRLDDLIDMYEKAEEKFKDKIHSSISTIAQELLQEDLPLQKEFISPEHVEFSFTDNSVYVNGSKNFSESSAVVLRHVFHLALLSASMENPSMRLPRFMMLDGIDDGGMEKNRSHNLQEIIIDECSRYEHDYQLIFATSEINPKYQESEYVVGEYYSPDNYSLKIIE</sequence>
<evidence type="ECO:0000313" key="3">
    <source>
        <dbReference type="EMBL" id="QDL32623.1"/>
    </source>
</evidence>
<proteinExistence type="predicted"/>
<dbReference type="GO" id="GO:0016887">
    <property type="term" value="F:ATP hydrolysis activity"/>
    <property type="evidence" value="ECO:0007669"/>
    <property type="project" value="InterPro"/>
</dbReference>
<dbReference type="Proteomes" id="UP000317572">
    <property type="component" value="Chromosome"/>
</dbReference>
<dbReference type="GO" id="GO:0006302">
    <property type="term" value="P:double-strand break repair"/>
    <property type="evidence" value="ECO:0007669"/>
    <property type="project" value="InterPro"/>
</dbReference>
<protein>
    <submittedName>
        <fullName evidence="3">AAA family ATPase</fullName>
    </submittedName>
</protein>
<dbReference type="InterPro" id="IPR027417">
    <property type="entry name" value="P-loop_NTPase"/>
</dbReference>
<keyword evidence="1" id="KW-0175">Coiled coil</keyword>